<name>E2PY60_STRCL</name>
<evidence type="ECO:0000256" key="3">
    <source>
        <dbReference type="SAM" id="MobiDB-lite"/>
    </source>
</evidence>
<sequence>MEFPRTPGVCRSGHHRAPAESAGAMQNKRHHSERNPTALSRSKRSYGLNAARVPISCAIATAIAFGSALYANAAEPTPPANAAEGWSEGAEPAARADKEGHKDRVPAKDRTKVLGSGYTTSTDTAWTTIGDATGFHLLTADEKDGYRWKTAATLAEPGFVDTDTWIGNACVTASGDRAVVAYAPRTFTNKLDLMARGAFTATVDLNTGAVEKLPYQASLAYFSPGCGDGEQAVLSQFTDEKTSKKNETRLITVDARNGKTAKPITVKGQVTSAVPTRDGIVAAQGNAIVRVGQDGRSTLVTRTDNVPFSLSVTKEGGLAFVDRKHDAKKAGKARAAGARSDELASAGQTSRVKYLTGGEVKGRAAKARTVAEGNLTSVDLTRSADGTAVVTGHAKNVGALPASVRNPGGLDKDAVVSTKARSSVFSSWADGKDTRIRPEEYAQARTARIAMRHLPTGRDSVLEANPAAAPVNPDPAEGAGRSPALGVAPAGSPSTAGGKARLSIAEPEAERTCAVERGNPQKQAFQPKPRQIEWAVNRAIEGTLDAKVSRPANWKNMGMGAYSPQALAGGLTALTGGGRIPAQVFLGITAQESNMWQATRFAAPGTTANSLIGNYYGVKHNAHGQVSDPWLINWKAADCGYGITQVTDGMRLPNKPYENGTVRPSKPRLYQEAVALDYTANVAAGVNILAEKWNQTRGEGMTVNNGDPKHIENWFFALWAYNSGFYPQANAGTNSGKWGVGWANNPANPTYKPNRTPFLEGPTGADDYSHAAKPQFWPYPEKVIGWAARPLEALEEPGKMVHGYRAAWWTQTSFRTLAKPPVGLFCNTSNECDPMKIQDGASNDSPATGPCQRADWKCWWNAKVEWKKCESSMCGFELFRFNSTYPEEADGNSHPPRCNSGLPIGTTIVDNVNTGQRIAGADFRRCTDTAQSSGSFSFNFASPSAKMDTHQLGVGYGNHMWFSTTRKAASAEAPRMKVTGTWTGPSTVSGWTRVLVHMPNVAARSQHAKYTVSGTNSTSPQRVAPQRIRSNEWRSLGVFNFTGTPSVSLSNITEEKVGVDIAWDAVAFQKLSSNPTHVVGMGDSFASGEGADTDGGKDYFRETDYKESLGGTEVKNTCHRSKHAWVRQATLPGKTQSIGAISDAYGDVDLNFIACSGAQTFNIWKGGKLQENSLPQMELGYLDNNTDMVTLAVGGNDSLFVPIIEECIYKAGLLMCQDAEIGVPDPNTGDDTGTKSGPLKNFIPGWITNQVKPKIIRVLNEIKTAAPNAKIFLMGYPPLLSGLGQCIPGIGTGEAPWLNEQVAPHLATEMGNAAAAVGATYVNPAQDFAGKAVCGNPESIHGIVLSGRSEADTDAPLPSMKSFHPKIEGARLYANALDRHL</sequence>
<evidence type="ECO:0000313" key="5">
    <source>
        <dbReference type="Proteomes" id="UP000002357"/>
    </source>
</evidence>
<dbReference type="Proteomes" id="UP000002357">
    <property type="component" value="Chromosome"/>
</dbReference>
<dbReference type="InterPro" id="IPR037460">
    <property type="entry name" value="SEST-like"/>
</dbReference>
<dbReference type="PANTHER" id="PTHR37981:SF1">
    <property type="entry name" value="SGNH HYDROLASE-TYPE ESTERASE DOMAIN-CONTAINING PROTEIN"/>
    <property type="match status" value="1"/>
</dbReference>
<protein>
    <submittedName>
        <fullName evidence="4">NocE-like protein</fullName>
    </submittedName>
</protein>
<dbReference type="CDD" id="cd01823">
    <property type="entry name" value="SEST_like"/>
    <property type="match status" value="1"/>
</dbReference>
<dbReference type="Gene3D" id="3.40.50.1110">
    <property type="entry name" value="SGNH hydrolase"/>
    <property type="match status" value="1"/>
</dbReference>
<reference evidence="4 5" key="1">
    <citation type="journal article" date="2010" name="Genome Biol. Evol.">
        <title>The sequence of a 1.8-mb bacterial linear plasmid reveals a rich evolutionary reservoir of secondary metabolic pathways.</title>
        <authorList>
            <person name="Medema M.H."/>
            <person name="Trefzer A."/>
            <person name="Kovalchuk A."/>
            <person name="van den Berg M."/>
            <person name="Mueller U."/>
            <person name="Heijne W."/>
            <person name="Wu L."/>
            <person name="Alam M.T."/>
            <person name="Ronning C.M."/>
            <person name="Nierman W.C."/>
            <person name="Bovenberg R.A.L."/>
            <person name="Breitling R."/>
            <person name="Takano E."/>
        </authorList>
    </citation>
    <scope>NUCLEOTIDE SEQUENCE [LARGE SCALE GENOMIC DNA]</scope>
    <source>
        <strain evidence="5">ATCC 27064 / DSM 738 / JCM 4710 / NBRC 13307 / NCIMB 12785 / NRRL 3585 / VKM Ac-602</strain>
    </source>
</reference>
<feature type="region of interest" description="Disordered" evidence="3">
    <location>
        <begin position="76"/>
        <end position="116"/>
    </location>
</feature>
<feature type="disulfide bond" evidence="2">
    <location>
        <begin position="1286"/>
        <end position="1334"/>
    </location>
</feature>
<dbReference type="EMBL" id="CM000913">
    <property type="protein sequence ID" value="EFG10236.1"/>
    <property type="molecule type" value="Genomic_DNA"/>
</dbReference>
<gene>
    <name evidence="4" type="primary">nocE</name>
    <name evidence="4" type="ORF">SCLAV_5162</name>
</gene>
<dbReference type="STRING" id="1901.BB341_03180"/>
<feature type="region of interest" description="Disordered" evidence="3">
    <location>
        <begin position="465"/>
        <end position="514"/>
    </location>
</feature>
<feature type="active site" description="Nucleophile" evidence="1">
    <location>
        <position position="1084"/>
    </location>
</feature>
<evidence type="ECO:0000256" key="2">
    <source>
        <dbReference type="PIRSR" id="PIRSR637460-2"/>
    </source>
</evidence>
<dbReference type="SMR" id="E2PY60"/>
<feature type="active site" evidence="1">
    <location>
        <position position="1364"/>
    </location>
</feature>
<dbReference type="GO" id="GO:0019433">
    <property type="term" value="P:triglyceride catabolic process"/>
    <property type="evidence" value="ECO:0007669"/>
    <property type="project" value="TreeGrafter"/>
</dbReference>
<keyword evidence="2" id="KW-1015">Disulfide bond</keyword>
<organism evidence="4 5">
    <name type="scientific">Streptomyces clavuligerus</name>
    <dbReference type="NCBI Taxonomy" id="1901"/>
    <lineage>
        <taxon>Bacteria</taxon>
        <taxon>Bacillati</taxon>
        <taxon>Actinomycetota</taxon>
        <taxon>Actinomycetes</taxon>
        <taxon>Kitasatosporales</taxon>
        <taxon>Streptomycetaceae</taxon>
        <taxon>Streptomyces</taxon>
    </lineage>
</organism>
<feature type="disulfide bond" evidence="2">
    <location>
        <begin position="1118"/>
        <end position="1155"/>
    </location>
</feature>
<dbReference type="eggNOG" id="COG0741">
    <property type="taxonomic scope" value="Bacteria"/>
</dbReference>
<keyword evidence="5" id="KW-1185">Reference proteome</keyword>
<feature type="compositionally biased region" description="Basic and acidic residues" evidence="3">
    <location>
        <begin position="94"/>
        <end position="112"/>
    </location>
</feature>
<dbReference type="GO" id="GO:0004806">
    <property type="term" value="F:triacylglycerol lipase activity"/>
    <property type="evidence" value="ECO:0007669"/>
    <property type="project" value="TreeGrafter"/>
</dbReference>
<dbReference type="SUPFAM" id="SSF52266">
    <property type="entry name" value="SGNH hydrolase"/>
    <property type="match status" value="1"/>
</dbReference>
<feature type="compositionally biased region" description="Low complexity" evidence="3">
    <location>
        <begin position="465"/>
        <end position="476"/>
    </location>
</feature>
<evidence type="ECO:0000313" key="4">
    <source>
        <dbReference type="EMBL" id="EFG10236.1"/>
    </source>
</evidence>
<feature type="region of interest" description="Disordered" evidence="3">
    <location>
        <begin position="1"/>
        <end position="41"/>
    </location>
</feature>
<proteinExistence type="predicted"/>
<dbReference type="PANTHER" id="PTHR37981">
    <property type="entry name" value="LIPASE 2"/>
    <property type="match status" value="1"/>
</dbReference>
<evidence type="ECO:0000256" key="1">
    <source>
        <dbReference type="PIRSR" id="PIRSR637460-1"/>
    </source>
</evidence>
<dbReference type="InterPro" id="IPR036514">
    <property type="entry name" value="SGNH_hydro_sf"/>
</dbReference>
<accession>E2PY60</accession>